<keyword evidence="6" id="KW-0735">Signal-anchor</keyword>
<evidence type="ECO:0000256" key="16">
    <source>
        <dbReference type="SAM" id="MobiDB-lite"/>
    </source>
</evidence>
<evidence type="ECO:0000256" key="13">
    <source>
        <dbReference type="ARBA" id="ARBA00037126"/>
    </source>
</evidence>
<keyword evidence="9" id="KW-0325">Glycoprotein</keyword>
<keyword evidence="4 17" id="KW-0812">Transmembrane</keyword>
<evidence type="ECO:0000256" key="7">
    <source>
        <dbReference type="ARBA" id="ARBA00022989"/>
    </source>
</evidence>
<dbReference type="PANTHER" id="PTHR31297">
    <property type="entry name" value="GLUCAN ENDO-1,6-BETA-GLUCOSIDASE B"/>
    <property type="match status" value="1"/>
</dbReference>
<evidence type="ECO:0000256" key="14">
    <source>
        <dbReference type="ARBA" id="ARBA00038929"/>
    </source>
</evidence>
<evidence type="ECO:0000259" key="18">
    <source>
        <dbReference type="Pfam" id="PF00150"/>
    </source>
</evidence>
<dbReference type="EMBL" id="JAFIQS010000002">
    <property type="protein sequence ID" value="KAG5173181.1"/>
    <property type="molecule type" value="Genomic_DNA"/>
</dbReference>
<evidence type="ECO:0000313" key="19">
    <source>
        <dbReference type="EMBL" id="KAG5173181.1"/>
    </source>
</evidence>
<evidence type="ECO:0000256" key="11">
    <source>
        <dbReference type="ARBA" id="ARBA00023316"/>
    </source>
</evidence>
<dbReference type="OrthoDB" id="62120at2759"/>
<keyword evidence="7 17" id="KW-1133">Transmembrane helix</keyword>
<evidence type="ECO:0000256" key="6">
    <source>
        <dbReference type="ARBA" id="ARBA00022968"/>
    </source>
</evidence>
<feature type="compositionally biased region" description="Polar residues" evidence="16">
    <location>
        <begin position="7"/>
        <end position="21"/>
    </location>
</feature>
<dbReference type="GO" id="GO:0009251">
    <property type="term" value="P:glucan catabolic process"/>
    <property type="evidence" value="ECO:0007669"/>
    <property type="project" value="TreeGrafter"/>
</dbReference>
<evidence type="ECO:0000256" key="5">
    <source>
        <dbReference type="ARBA" id="ARBA00022801"/>
    </source>
</evidence>
<evidence type="ECO:0000256" key="9">
    <source>
        <dbReference type="ARBA" id="ARBA00023180"/>
    </source>
</evidence>
<accession>A0A8H8CPN7</accession>
<evidence type="ECO:0000256" key="10">
    <source>
        <dbReference type="ARBA" id="ARBA00023295"/>
    </source>
</evidence>
<feature type="region of interest" description="Disordered" evidence="16">
    <location>
        <begin position="127"/>
        <end position="162"/>
    </location>
</feature>
<dbReference type="Pfam" id="PF00150">
    <property type="entry name" value="Cellulase"/>
    <property type="match status" value="1"/>
</dbReference>
<evidence type="ECO:0000256" key="3">
    <source>
        <dbReference type="ARBA" id="ARBA00022475"/>
    </source>
</evidence>
<comment type="catalytic activity">
    <reaction evidence="12">
        <text>Successive hydrolysis of beta-D-glucose units from the non-reducing ends of (1-&gt;3)-beta-D-glucans, releasing alpha-glucose.</text>
        <dbReference type="EC" id="3.2.1.58"/>
    </reaction>
</comment>
<dbReference type="AlphaFoldDB" id="A0A8H8CPN7"/>
<comment type="function">
    <text evidence="13">Glucosidase involved in the degradation of cellulosic biomass. Active on lichenan.</text>
</comment>
<dbReference type="GO" id="GO:0005886">
    <property type="term" value="C:plasma membrane"/>
    <property type="evidence" value="ECO:0007669"/>
    <property type="project" value="UniProtKB-SubCell"/>
</dbReference>
<gene>
    <name evidence="19" type="ORF">JR316_002691</name>
</gene>
<dbReference type="InterPro" id="IPR017853">
    <property type="entry name" value="GH"/>
</dbReference>
<comment type="similarity">
    <text evidence="2">Belongs to the glycosyl hydrolase 5 (cellulase A) family.</text>
</comment>
<comment type="caution">
    <text evidence="19">The sequence shown here is derived from an EMBL/GenBank/DDBJ whole genome shotgun (WGS) entry which is preliminary data.</text>
</comment>
<dbReference type="SUPFAM" id="SSF51445">
    <property type="entry name" value="(Trans)glycosidases"/>
    <property type="match status" value="1"/>
</dbReference>
<dbReference type="GO" id="GO:0071555">
    <property type="term" value="P:cell wall organization"/>
    <property type="evidence" value="ECO:0007669"/>
    <property type="project" value="UniProtKB-KW"/>
</dbReference>
<dbReference type="EC" id="3.2.1.58" evidence="14"/>
<dbReference type="PANTHER" id="PTHR31297:SF34">
    <property type="entry name" value="GLUCAN 1,3-BETA-GLUCOSIDASE 2"/>
    <property type="match status" value="1"/>
</dbReference>
<evidence type="ECO:0000256" key="4">
    <source>
        <dbReference type="ARBA" id="ARBA00022692"/>
    </source>
</evidence>
<sequence>MADRPYSQASQPDSMHRTNYTPLPLNDASSFARPQPHYTGYPEGMDSPRDSYVQSVADSHTYLPTRTEGYYNGDNGGYGEKAAPLVTPRTKPRRTGRFIIIGVILLVVVAAAVVIPLYFAVIKPHNEKSTGNSSGSSGATGTTTGANGKPTPVSAIVSGGDGTTVTTNNGSTFTYNNPFGGIWYSDPDDPYNNNAYPNSWTPPLNQSWDFGSMRIHGVNLGGWFVLEPFITPALYQKYPGAVDEWTLSTLMAADTASGGLNQLEDHYKTFITEEDIAQIAAAGLSWVRIPIPYWAIEVWDGEPFLAKTSWKYIVQALQWCRKYGLRVKLDLHTIPGSQNGFNHSGKDGQINFLQGIMGIANAQRALNYIRIITEFISQPEWQNVVQIFGIMNEVQVKVIGMTEVRGFYVEAYEMIRGITGIGKGPYISIHDAFLGLQIWEGFLEGADRVMLDTHPYFAFDGGAATDPIDTGVGPGAGGTWPQAACNRWEKIMNTSRTNFGVTFAGEFSNGFNDCGLFLTGVGGSTTYGGNCQDWQDSSQWTPGTVAGLLAFSSASMDALRDWFFWTWKIAPSNRGIVESPLWSYSLGLAGGWIAKDPRTVVGSCGPSIGPVFDGTFEPWMTGGAGAGTLDPTETVQYPWPPASLVDGNIPSQMPVYTSTGSVVTLPMPTFTDRKGKPIDATANGWFNINDNALAPTTIPGCPYPDPWNALNDTLPAGCPTGVAMAIPAVITPPPTRRGL</sequence>
<dbReference type="GO" id="GO:0005576">
    <property type="term" value="C:extracellular region"/>
    <property type="evidence" value="ECO:0007669"/>
    <property type="project" value="TreeGrafter"/>
</dbReference>
<dbReference type="Gene3D" id="3.20.20.80">
    <property type="entry name" value="Glycosidases"/>
    <property type="match status" value="1"/>
</dbReference>
<name>A0A8H8CPN7_PSICU</name>
<proteinExistence type="inferred from homology"/>
<keyword evidence="8 17" id="KW-0472">Membrane</keyword>
<dbReference type="GO" id="GO:0004338">
    <property type="term" value="F:glucan exo-1,3-beta-glucosidase activity"/>
    <property type="evidence" value="ECO:0007669"/>
    <property type="project" value="UniProtKB-EC"/>
</dbReference>
<keyword evidence="5" id="KW-0378">Hydrolase</keyword>
<evidence type="ECO:0000256" key="1">
    <source>
        <dbReference type="ARBA" id="ARBA00004401"/>
    </source>
</evidence>
<evidence type="ECO:0000256" key="17">
    <source>
        <dbReference type="SAM" id="Phobius"/>
    </source>
</evidence>
<keyword evidence="3" id="KW-1003">Cell membrane</keyword>
<feature type="domain" description="Glycoside hydrolase family 5" evidence="18">
    <location>
        <begin position="260"/>
        <end position="508"/>
    </location>
</feature>
<organism evidence="19">
    <name type="scientific">Psilocybe cubensis</name>
    <name type="common">Psychedelic mushroom</name>
    <name type="synonym">Stropharia cubensis</name>
    <dbReference type="NCBI Taxonomy" id="181762"/>
    <lineage>
        <taxon>Eukaryota</taxon>
        <taxon>Fungi</taxon>
        <taxon>Dikarya</taxon>
        <taxon>Basidiomycota</taxon>
        <taxon>Agaricomycotina</taxon>
        <taxon>Agaricomycetes</taxon>
        <taxon>Agaricomycetidae</taxon>
        <taxon>Agaricales</taxon>
        <taxon>Agaricineae</taxon>
        <taxon>Strophariaceae</taxon>
        <taxon>Psilocybe</taxon>
    </lineage>
</organism>
<feature type="compositionally biased region" description="Low complexity" evidence="16">
    <location>
        <begin position="129"/>
        <end position="148"/>
    </location>
</feature>
<keyword evidence="10" id="KW-0326">Glycosidase</keyword>
<comment type="subcellular location">
    <subcellularLocation>
        <location evidence="1">Cell membrane</location>
        <topology evidence="1">Single-pass type II membrane protein</topology>
    </subcellularLocation>
</comment>
<dbReference type="GO" id="GO:0009986">
    <property type="term" value="C:cell surface"/>
    <property type="evidence" value="ECO:0007669"/>
    <property type="project" value="TreeGrafter"/>
</dbReference>
<feature type="transmembrane region" description="Helical" evidence="17">
    <location>
        <begin position="98"/>
        <end position="119"/>
    </location>
</feature>
<feature type="region of interest" description="Disordered" evidence="16">
    <location>
        <begin position="1"/>
        <end position="48"/>
    </location>
</feature>
<evidence type="ECO:0000256" key="12">
    <source>
        <dbReference type="ARBA" id="ARBA00036824"/>
    </source>
</evidence>
<evidence type="ECO:0000256" key="2">
    <source>
        <dbReference type="ARBA" id="ARBA00005641"/>
    </source>
</evidence>
<evidence type="ECO:0000256" key="15">
    <source>
        <dbReference type="ARBA" id="ARBA00041260"/>
    </source>
</evidence>
<protein>
    <recommendedName>
        <fullName evidence="14">glucan 1,3-beta-glucosidase</fullName>
        <ecNumber evidence="14">3.2.1.58</ecNumber>
    </recommendedName>
    <alternativeName>
        <fullName evidence="15">Exo-1,3-beta-glucanase D</fullName>
    </alternativeName>
</protein>
<reference evidence="19" key="1">
    <citation type="submission" date="2021-02" db="EMBL/GenBank/DDBJ databases">
        <title>Psilocybe cubensis genome.</title>
        <authorList>
            <person name="Mckernan K.J."/>
            <person name="Crawford S."/>
            <person name="Trippe A."/>
            <person name="Kane L.T."/>
            <person name="Mclaughlin S."/>
        </authorList>
    </citation>
    <scope>NUCLEOTIDE SEQUENCE [LARGE SCALE GENOMIC DNA]</scope>
    <source>
        <strain evidence="19">MGC-MH-2018</strain>
    </source>
</reference>
<keyword evidence="11" id="KW-0961">Cell wall biogenesis/degradation</keyword>
<evidence type="ECO:0000256" key="8">
    <source>
        <dbReference type="ARBA" id="ARBA00023136"/>
    </source>
</evidence>
<dbReference type="InterPro" id="IPR001547">
    <property type="entry name" value="Glyco_hydro_5"/>
</dbReference>
<dbReference type="InterPro" id="IPR050386">
    <property type="entry name" value="Glycosyl_hydrolase_5"/>
</dbReference>